<dbReference type="EMBL" id="CP017315">
    <property type="protein sequence ID" value="AQS40918.1"/>
    <property type="molecule type" value="Genomic_DNA"/>
</dbReference>
<dbReference type="Pfam" id="PF01381">
    <property type="entry name" value="HTH_3"/>
    <property type="match status" value="1"/>
</dbReference>
<dbReference type="SUPFAM" id="SSF54637">
    <property type="entry name" value="Thioesterase/thiol ester dehydrase-isomerase"/>
    <property type="match status" value="1"/>
</dbReference>
<accession>A0A1U9JST0</accession>
<proteinExistence type="inferred from homology"/>
<dbReference type="InterPro" id="IPR010982">
    <property type="entry name" value="Lambda_DNA-bd_dom_sf"/>
</dbReference>
<dbReference type="STRING" id="1902579.BHV28_01950"/>
<comment type="similarity">
    <text evidence="1">Belongs to the 4-hydroxybenzoyl-CoA thioesterase family.</text>
</comment>
<dbReference type="NCBIfam" id="TIGR02799">
    <property type="entry name" value="thio_ybgC"/>
    <property type="match status" value="1"/>
</dbReference>
<evidence type="ECO:0000313" key="5">
    <source>
        <dbReference type="Proteomes" id="UP000188912"/>
    </source>
</evidence>
<name>A0A1U9JST0_9HYPH</name>
<dbReference type="PROSITE" id="PS50943">
    <property type="entry name" value="HTH_CROC1"/>
    <property type="match status" value="1"/>
</dbReference>
<dbReference type="KEGG" id="thd:BHV28_01950"/>
<dbReference type="InterPro" id="IPR014166">
    <property type="entry name" value="Tol-Pal_acyl-CoA_thioesterase"/>
</dbReference>
<dbReference type="InterPro" id="IPR006684">
    <property type="entry name" value="YbgC/YbaW"/>
</dbReference>
<reference evidence="4 5" key="1">
    <citation type="journal article" date="2010" name="Science">
        <title>Genomic comparison of the ants Camponotus floridanus and Harpegnathos saltator.</title>
        <authorList>
            <person name="Bonasio R."/>
            <person name="Zhang G."/>
            <person name="Ye C."/>
            <person name="Mutti N.S."/>
            <person name="Fang X."/>
            <person name="Qin N."/>
            <person name="Donahue G."/>
            <person name="Yang P."/>
            <person name="Li Q."/>
            <person name="Li C."/>
            <person name="Zhang P."/>
            <person name="Huang Z."/>
            <person name="Berger S.L."/>
            <person name="Reinberg D."/>
            <person name="Wang J."/>
            <person name="Liebig J."/>
        </authorList>
    </citation>
    <scope>NUCLEOTIDE SEQUENCE [LARGE SCALE GENOMIC DNA]</scope>
    <source>
        <strain evidence="4 5">Hsal</strain>
    </source>
</reference>
<protein>
    <submittedName>
        <fullName evidence="4">Tol-pal system-associated acyl-CoA thioesterase</fullName>
    </submittedName>
</protein>
<dbReference type="AlphaFoldDB" id="A0A1U9JST0"/>
<evidence type="ECO:0000256" key="1">
    <source>
        <dbReference type="ARBA" id="ARBA00005953"/>
    </source>
</evidence>
<gene>
    <name evidence="4" type="ORF">BHV28_01950</name>
</gene>
<dbReference type="Proteomes" id="UP000188912">
    <property type="component" value="Chromosome"/>
</dbReference>
<dbReference type="PANTHER" id="PTHR31793:SF37">
    <property type="entry name" value="ACYL-COA THIOESTER HYDROLASE YBGC"/>
    <property type="match status" value="1"/>
</dbReference>
<dbReference type="Gene3D" id="3.10.129.10">
    <property type="entry name" value="Hotdog Thioesterase"/>
    <property type="match status" value="1"/>
</dbReference>
<dbReference type="GO" id="GO:0047617">
    <property type="term" value="F:fatty acyl-CoA hydrolase activity"/>
    <property type="evidence" value="ECO:0007669"/>
    <property type="project" value="TreeGrafter"/>
</dbReference>
<dbReference type="CDD" id="cd00586">
    <property type="entry name" value="4HBT"/>
    <property type="match status" value="1"/>
</dbReference>
<dbReference type="SUPFAM" id="SSF47413">
    <property type="entry name" value="lambda repressor-like DNA-binding domains"/>
    <property type="match status" value="1"/>
</dbReference>
<dbReference type="InterPro" id="IPR050563">
    <property type="entry name" value="4-hydroxybenzoyl-CoA_TE"/>
</dbReference>
<keyword evidence="2" id="KW-0378">Hydrolase</keyword>
<evidence type="ECO:0000313" key="4">
    <source>
        <dbReference type="EMBL" id="AQS40918.1"/>
    </source>
</evidence>
<dbReference type="FunFam" id="3.10.129.10:FF:000004">
    <property type="entry name" value="Tol-pal system-associated acyl-CoA thioesterase"/>
    <property type="match status" value="1"/>
</dbReference>
<dbReference type="InterPro" id="IPR008272">
    <property type="entry name" value="HB-CoA_thioesterase_AS"/>
</dbReference>
<dbReference type="PROSITE" id="PS01328">
    <property type="entry name" value="4HBCOA_THIOESTERASE"/>
    <property type="match status" value="1"/>
</dbReference>
<keyword evidence="5" id="KW-1185">Reference proteome</keyword>
<dbReference type="InterPro" id="IPR001387">
    <property type="entry name" value="Cro/C1-type_HTH"/>
</dbReference>
<evidence type="ECO:0000256" key="2">
    <source>
        <dbReference type="ARBA" id="ARBA00022801"/>
    </source>
</evidence>
<reference evidence="4 5" key="2">
    <citation type="journal article" date="2016" name="Sci. Rep.">
        <title>The genome of Rhizobiales bacteria in predatory ants reveals urease gene functions but no genes for nitrogen fixation.</title>
        <authorList>
            <person name="Neuvonen M.M."/>
            <person name="Tamarit D."/>
            <person name="Naslund K."/>
            <person name="Liebig J."/>
            <person name="Feldhaar H."/>
            <person name="Moran N.A."/>
            <person name="Guy L."/>
            <person name="Andersson S.G."/>
        </authorList>
    </citation>
    <scope>NUCLEOTIDE SEQUENCE [LARGE SCALE GENOMIC DNA]</scope>
    <source>
        <strain evidence="4 5">Hsal</strain>
    </source>
</reference>
<dbReference type="PANTHER" id="PTHR31793">
    <property type="entry name" value="4-HYDROXYBENZOYL-COA THIOESTERASE FAMILY MEMBER"/>
    <property type="match status" value="1"/>
</dbReference>
<dbReference type="NCBIfam" id="TIGR00051">
    <property type="entry name" value="YbgC/FadM family acyl-CoA thioesterase"/>
    <property type="match status" value="1"/>
</dbReference>
<dbReference type="Pfam" id="PF13279">
    <property type="entry name" value="4HBT_2"/>
    <property type="match status" value="1"/>
</dbReference>
<dbReference type="GO" id="GO:0003677">
    <property type="term" value="F:DNA binding"/>
    <property type="evidence" value="ECO:0007669"/>
    <property type="project" value="InterPro"/>
</dbReference>
<organism evidence="4 5">
    <name type="scientific">Candidatus Tokpelaia hoelldobleri</name>
    <dbReference type="NCBI Taxonomy" id="1902579"/>
    <lineage>
        <taxon>Bacteria</taxon>
        <taxon>Pseudomonadati</taxon>
        <taxon>Pseudomonadota</taxon>
        <taxon>Alphaproteobacteria</taxon>
        <taxon>Hyphomicrobiales</taxon>
        <taxon>Candidatus Tokpelaia</taxon>
    </lineage>
</organism>
<dbReference type="CDD" id="cd00093">
    <property type="entry name" value="HTH_XRE"/>
    <property type="match status" value="1"/>
</dbReference>
<dbReference type="InterPro" id="IPR029069">
    <property type="entry name" value="HotDog_dom_sf"/>
</dbReference>
<evidence type="ECO:0000259" key="3">
    <source>
        <dbReference type="PROSITE" id="PS50943"/>
    </source>
</evidence>
<dbReference type="Gene3D" id="1.10.260.40">
    <property type="entry name" value="lambda repressor-like DNA-binding domains"/>
    <property type="match status" value="1"/>
</dbReference>
<sequence>MKEIEKKLRAILKETGWTQMKLADRLNVAQATVSRWFSGSEPEGHRRDAINQIYSEIFAHENHYVTSGFHHINEMVAFCGKINKGVHRLDVRVYYADTDFSGVVYHGRYLEFLERGRTEFLRLCGVHHHELAQGEAEIFAWVVRRMDIDFAAPARIDDALLVETRVVSLSGARIRMEQAIMRDDKLLVRARVEAALVNGEGRPRRFPDAWVDRFRIG</sequence>
<feature type="domain" description="HTH cro/C1-type" evidence="3">
    <location>
        <begin position="8"/>
        <end position="39"/>
    </location>
</feature>